<comment type="caution">
    <text evidence="3">The sequence shown here is derived from an EMBL/GenBank/DDBJ whole genome shotgun (WGS) entry which is preliminary data.</text>
</comment>
<organism evidence="3 4">
    <name type="scientific">Mycobacteroides abscessus</name>
    <dbReference type="NCBI Taxonomy" id="36809"/>
    <lineage>
        <taxon>Bacteria</taxon>
        <taxon>Bacillati</taxon>
        <taxon>Actinomycetota</taxon>
        <taxon>Actinomycetes</taxon>
        <taxon>Mycobacteriales</taxon>
        <taxon>Mycobacteriaceae</taxon>
        <taxon>Mycobacteroides</taxon>
    </lineage>
</organism>
<keyword evidence="2" id="KW-0812">Transmembrane</keyword>
<feature type="region of interest" description="Disordered" evidence="1">
    <location>
        <begin position="172"/>
        <end position="195"/>
    </location>
</feature>
<feature type="transmembrane region" description="Helical" evidence="2">
    <location>
        <begin position="90"/>
        <end position="107"/>
    </location>
</feature>
<evidence type="ECO:0000256" key="1">
    <source>
        <dbReference type="SAM" id="MobiDB-lite"/>
    </source>
</evidence>
<dbReference type="Proteomes" id="UP000284557">
    <property type="component" value="Unassembled WGS sequence"/>
</dbReference>
<feature type="transmembrane region" description="Helical" evidence="2">
    <location>
        <begin position="12"/>
        <end position="32"/>
    </location>
</feature>
<proteinExistence type="predicted"/>
<dbReference type="RefSeq" id="WP_052536876.1">
    <property type="nucleotide sequence ID" value="NZ_CSTY01000030.1"/>
</dbReference>
<evidence type="ECO:0008006" key="5">
    <source>
        <dbReference type="Google" id="ProtNLM"/>
    </source>
</evidence>
<protein>
    <recommendedName>
        <fullName evidence="5">DUF2721 domain-containing protein</fullName>
    </recommendedName>
</protein>
<sequence length="195" mass="21745">MNTAPDGTPLWLKIVLGVIPLIASMLAGAFLLTNTIARRIERLKNLVGILKDIPDWLNPNQSVERMIATDLLKIVRLRSPKIKRLKRTSIAIYLVFFAFYMSTYISAVTDAPISTTLILGAISVFFLVSYVFAASRWMKAQHELRAKYSSITDEFSRLAERQLTDEVIALVNDAGPAPDDPTSTAPDWSDTSRDT</sequence>
<keyword evidence="2" id="KW-0472">Membrane</keyword>
<evidence type="ECO:0000313" key="3">
    <source>
        <dbReference type="EMBL" id="RIT28752.1"/>
    </source>
</evidence>
<feature type="transmembrane region" description="Helical" evidence="2">
    <location>
        <begin position="113"/>
        <end position="133"/>
    </location>
</feature>
<feature type="compositionally biased region" description="Low complexity" evidence="1">
    <location>
        <begin position="173"/>
        <end position="189"/>
    </location>
</feature>
<dbReference type="EMBL" id="QXBN01000044">
    <property type="protein sequence ID" value="RIT28752.1"/>
    <property type="molecule type" value="Genomic_DNA"/>
</dbReference>
<dbReference type="AlphaFoldDB" id="A0ABD7HGF6"/>
<gene>
    <name evidence="3" type="ORF">D2E76_26830</name>
</gene>
<keyword evidence="2" id="KW-1133">Transmembrane helix</keyword>
<reference evidence="3 4" key="1">
    <citation type="submission" date="2018-08" db="EMBL/GenBank/DDBJ databases">
        <title>Linezolid Resistance in Mycobacterium abscessus: MIC Distribution and Comprehensive Investigation of Resistance Mechanisms.</title>
        <authorList>
            <person name="Ye M."/>
            <person name="Xu L."/>
            <person name="Zou Y."/>
            <person name="Li B."/>
            <person name="Guo Q."/>
            <person name="Zhang Y."/>
            <person name="Zhan M."/>
            <person name="Xu B."/>
            <person name="Yu F."/>
            <person name="Zhang Z."/>
            <person name="Chu H."/>
        </authorList>
    </citation>
    <scope>NUCLEOTIDE SEQUENCE [LARGE SCALE GENOMIC DNA]</scope>
    <source>
        <strain evidence="3 4">G143</strain>
    </source>
</reference>
<evidence type="ECO:0000256" key="2">
    <source>
        <dbReference type="SAM" id="Phobius"/>
    </source>
</evidence>
<evidence type="ECO:0000313" key="4">
    <source>
        <dbReference type="Proteomes" id="UP000284557"/>
    </source>
</evidence>
<name>A0ABD7HGF6_9MYCO</name>
<accession>A0ABD7HGF6</accession>